<sequence length="122" mass="13867">MNCVTFVTFEEAVLKARLEKLCIFHATYVQLLQTSIKIHLCLLPPTERRAETNRLKVHGLPSKLKEQANAKNAAPVHHNPYISNEIPETIEENRPAEYESLLSSSAHNDITSNPRHPLMMII</sequence>
<evidence type="ECO:0000313" key="2">
    <source>
        <dbReference type="Proteomes" id="UP000308267"/>
    </source>
</evidence>
<evidence type="ECO:0000313" key="1">
    <source>
        <dbReference type="EMBL" id="TGZ51650.1"/>
    </source>
</evidence>
<proteinExistence type="predicted"/>
<name>A0A4S2KPX6_OPIFE</name>
<reference evidence="1 2" key="1">
    <citation type="journal article" date="2019" name="BMC Genomics">
        <title>New insights from Opisthorchis felineus genome: update on genomics of the epidemiologically important liver flukes.</title>
        <authorList>
            <person name="Ershov N.I."/>
            <person name="Mordvinov V.A."/>
            <person name="Prokhortchouk E.B."/>
            <person name="Pakharukova M.Y."/>
            <person name="Gunbin K.V."/>
            <person name="Ustyantsev K."/>
            <person name="Genaev M.A."/>
            <person name="Blinov A.G."/>
            <person name="Mazur A."/>
            <person name="Boulygina E."/>
            <person name="Tsygankova S."/>
            <person name="Khrameeva E."/>
            <person name="Chekanov N."/>
            <person name="Fan G."/>
            <person name="Xiao A."/>
            <person name="Zhang H."/>
            <person name="Xu X."/>
            <person name="Yang H."/>
            <person name="Solovyev V."/>
            <person name="Lee S.M."/>
            <person name="Liu X."/>
            <person name="Afonnikov D.A."/>
            <person name="Skryabin K.G."/>
        </authorList>
    </citation>
    <scope>NUCLEOTIDE SEQUENCE [LARGE SCALE GENOMIC DNA]</scope>
    <source>
        <strain evidence="1">AK-0245</strain>
        <tissue evidence="1">Whole organism</tissue>
    </source>
</reference>
<protein>
    <submittedName>
        <fullName evidence="1">Uncharacterized protein</fullName>
    </submittedName>
</protein>
<gene>
    <name evidence="1" type="ORF">CRM22_010728</name>
</gene>
<keyword evidence="2" id="KW-1185">Reference proteome</keyword>
<dbReference type="EMBL" id="SJOL01010342">
    <property type="protein sequence ID" value="TGZ51650.1"/>
    <property type="molecule type" value="Genomic_DNA"/>
</dbReference>
<dbReference type="AlphaFoldDB" id="A0A4S2KPX6"/>
<comment type="caution">
    <text evidence="1">The sequence shown here is derived from an EMBL/GenBank/DDBJ whole genome shotgun (WGS) entry which is preliminary data.</text>
</comment>
<accession>A0A4S2KPX6</accession>
<dbReference type="Proteomes" id="UP000308267">
    <property type="component" value="Unassembled WGS sequence"/>
</dbReference>
<organism evidence="1 2">
    <name type="scientific">Opisthorchis felineus</name>
    <dbReference type="NCBI Taxonomy" id="147828"/>
    <lineage>
        <taxon>Eukaryota</taxon>
        <taxon>Metazoa</taxon>
        <taxon>Spiralia</taxon>
        <taxon>Lophotrochozoa</taxon>
        <taxon>Platyhelminthes</taxon>
        <taxon>Trematoda</taxon>
        <taxon>Digenea</taxon>
        <taxon>Opisthorchiida</taxon>
        <taxon>Opisthorchiata</taxon>
        <taxon>Opisthorchiidae</taxon>
        <taxon>Opisthorchis</taxon>
    </lineage>
</organism>